<evidence type="ECO:0000313" key="1">
    <source>
        <dbReference type="EMBL" id="CDL84463.1"/>
    </source>
</evidence>
<reference evidence="1" key="1">
    <citation type="submission" date="2013-11" db="EMBL/GenBank/DDBJ databases">
        <title>Draft genome sequence and annotation of the entomopathogenic bacteria, Xenorhabdus cabanillasi strain JM26 and Xenorhabdus szentirmai strain DSM 16338.</title>
        <authorList>
            <person name="Gualtieri M."/>
            <person name="Ogier J.C."/>
            <person name="Pages S."/>
            <person name="Givaudan A."/>
            <person name="Gaudriault S."/>
        </authorList>
    </citation>
    <scope>NUCLEOTIDE SEQUENCE [LARGE SCALE GENOMIC DNA]</scope>
    <source>
        <strain evidence="1">DSM 16338</strain>
    </source>
</reference>
<comment type="caution">
    <text evidence="1">The sequence shown here is derived from an EMBL/GenBank/DDBJ whole genome shotgun (WGS) entry which is preliminary data.</text>
</comment>
<accession>W1J338</accession>
<dbReference type="AlphaFoldDB" id="W1J338"/>
<evidence type="ECO:0000313" key="2">
    <source>
        <dbReference type="Proteomes" id="UP000019202"/>
    </source>
</evidence>
<dbReference type="STRING" id="1427518.XSR1_470005"/>
<sequence>MKTVFTAYNQKSTLPAGSVKKLQYPVIEEMQHGGNVYSSGL</sequence>
<dbReference type="EMBL" id="CBXF010000107">
    <property type="protein sequence ID" value="CDL84463.1"/>
    <property type="molecule type" value="Genomic_DNA"/>
</dbReference>
<gene>
    <name evidence="1" type="ORF">XSR1_470005</name>
</gene>
<name>W1J338_9GAMM</name>
<proteinExistence type="predicted"/>
<keyword evidence="2" id="KW-1185">Reference proteome</keyword>
<protein>
    <submittedName>
        <fullName evidence="1">Uncharacterized protein</fullName>
    </submittedName>
</protein>
<organism evidence="1 2">
    <name type="scientific">Xenorhabdus szentirmaii DSM 16338</name>
    <dbReference type="NCBI Taxonomy" id="1427518"/>
    <lineage>
        <taxon>Bacteria</taxon>
        <taxon>Pseudomonadati</taxon>
        <taxon>Pseudomonadota</taxon>
        <taxon>Gammaproteobacteria</taxon>
        <taxon>Enterobacterales</taxon>
        <taxon>Morganellaceae</taxon>
        <taxon>Xenorhabdus</taxon>
    </lineage>
</organism>
<dbReference type="Proteomes" id="UP000019202">
    <property type="component" value="Unassembled WGS sequence"/>
</dbReference>